<dbReference type="Gene3D" id="1.25.40.10">
    <property type="entry name" value="Tetratricopeptide repeat domain"/>
    <property type="match status" value="1"/>
</dbReference>
<evidence type="ECO:0000256" key="3">
    <source>
        <dbReference type="ARBA" id="ARBA00022803"/>
    </source>
</evidence>
<feature type="compositionally biased region" description="Pro residues" evidence="4">
    <location>
        <begin position="170"/>
        <end position="188"/>
    </location>
</feature>
<dbReference type="InterPro" id="IPR008410">
    <property type="entry name" value="BCSC_C"/>
</dbReference>
<keyword evidence="1" id="KW-0732">Signal</keyword>
<evidence type="ECO:0000313" key="7">
    <source>
        <dbReference type="Proteomes" id="UP000306196"/>
    </source>
</evidence>
<feature type="region of interest" description="Disordered" evidence="4">
    <location>
        <begin position="156"/>
        <end position="255"/>
    </location>
</feature>
<feature type="compositionally biased region" description="Basic residues" evidence="4">
    <location>
        <begin position="1"/>
        <end position="11"/>
    </location>
</feature>
<evidence type="ECO:0000313" key="6">
    <source>
        <dbReference type="EMBL" id="TLD70730.1"/>
    </source>
</evidence>
<name>A0A5R8KEL6_9BACT</name>
<evidence type="ECO:0000256" key="4">
    <source>
        <dbReference type="SAM" id="MobiDB-lite"/>
    </source>
</evidence>
<gene>
    <name evidence="6" type="ORF">FEM03_10485</name>
</gene>
<feature type="compositionally biased region" description="Polar residues" evidence="4">
    <location>
        <begin position="242"/>
        <end position="254"/>
    </location>
</feature>
<dbReference type="GO" id="GO:0019867">
    <property type="term" value="C:outer membrane"/>
    <property type="evidence" value="ECO:0007669"/>
    <property type="project" value="InterPro"/>
</dbReference>
<feature type="domain" description="Cellulose synthase operon C C-terminal" evidence="5">
    <location>
        <begin position="585"/>
        <end position="858"/>
    </location>
</feature>
<evidence type="ECO:0000256" key="1">
    <source>
        <dbReference type="ARBA" id="ARBA00022729"/>
    </source>
</evidence>
<feature type="compositionally biased region" description="Pro residues" evidence="4">
    <location>
        <begin position="222"/>
        <end position="237"/>
    </location>
</feature>
<evidence type="ECO:0000256" key="2">
    <source>
        <dbReference type="ARBA" id="ARBA00022737"/>
    </source>
</evidence>
<sequence>MDRRPRRRLLFRRPPSARPHRPSTIACPMTSIPPITRHQHRHLATISLLAATLTQNARAFDPIAPTTAAPQIDRINRVHRQPTTGNETPESTSTPIVPNIKTTVAAPPPAPIHSQQPMTTVIDGRTYYVIPASQIAGMPVGDKQWLLVEANPGANPAPALAPAPQRAPSVPTPSSYPQPQPQSQPQPQPYTIVEPGLFAGNLPYAEEDPTMIGQGDGYPSSLPEPPLTSGPRPPLPAAPVTQLPNTGPSSNSGVTYPDAQMIPDPQITEAPLPAIPPPTATPLPVPVVDYGLMLRQGRFEEVANKTMELRDAGLASALGWASYRQSGYDTASSWFELAIEWDPELNEAYYGLAMAEFSRGNLAQAEAIARLKPDADPRMSQLLANVLIQKAVAASKSNQSGAAAQSLEEASETRQLTRGEAMLFAWSNLRAGQIERAAILFENLYTQRVDEESAEGLYAALSQLARWNRLKELADRFGGPLEQVYQTRYLAPAYFSQGRIRKAVELDPQTYGIYTGIDAPSILFGFDASTRSGETTERQTDVIGAPRVIARIPTKEGYFQADVIQYFWDGGALISNPNNNGILEAAGQSFSGVAARFTFEWESLWNPSISFGVLQTNSNVETSILGSASISRDHDEGKWTLRAFVDPVMESSLSAVGFRDEVNQLSWGGVRAAGVQGELSHWINEKSLFTGTIKAANYFGTNVPDNGHFGLTASIVRPIKVNDFSYFRVGPLLTYSTFARNLNQYTFGHGGYFSPQNHVQVFLKADFMSELGKDVLFGGSMGAGFQRADQDSSSIFPLEGDSTGTYPSTTDSSFIGYISFQGTYLLGDSWSLWGNMLAARTSNYDELSISLGLTYHFEKRRALHVLDLTRPWQ</sequence>
<feature type="region of interest" description="Disordered" evidence="4">
    <location>
        <begin position="1"/>
        <end position="24"/>
    </location>
</feature>
<dbReference type="GO" id="GO:0030244">
    <property type="term" value="P:cellulose biosynthetic process"/>
    <property type="evidence" value="ECO:0007669"/>
    <property type="project" value="InterPro"/>
</dbReference>
<protein>
    <recommendedName>
        <fullName evidence="5">Cellulose synthase operon C C-terminal domain-containing protein</fullName>
    </recommendedName>
</protein>
<reference evidence="6 7" key="1">
    <citation type="submission" date="2019-05" db="EMBL/GenBank/DDBJ databases">
        <title>Verrucobacter flavum gen. nov., sp. nov. a new member of the family Verrucomicrobiaceae.</title>
        <authorList>
            <person name="Szuroczki S."/>
            <person name="Abbaszade G."/>
            <person name="Szabo A."/>
            <person name="Felfoldi T."/>
            <person name="Schumann P."/>
            <person name="Boka K."/>
            <person name="Keki Z."/>
            <person name="Toumi M."/>
            <person name="Toth E."/>
        </authorList>
    </citation>
    <scope>NUCLEOTIDE SEQUENCE [LARGE SCALE GENOMIC DNA]</scope>
    <source>
        <strain evidence="6 7">MG-N-17</strain>
    </source>
</reference>
<dbReference type="OrthoDB" id="174989at2"/>
<dbReference type="Proteomes" id="UP000306196">
    <property type="component" value="Unassembled WGS sequence"/>
</dbReference>
<proteinExistence type="predicted"/>
<keyword evidence="3" id="KW-0802">TPR repeat</keyword>
<keyword evidence="2" id="KW-0677">Repeat</keyword>
<dbReference type="Pfam" id="PF05420">
    <property type="entry name" value="BCSC_C"/>
    <property type="match status" value="1"/>
</dbReference>
<accession>A0A5R8KEL6</accession>
<feature type="compositionally biased region" description="Low complexity" evidence="4">
    <location>
        <begin position="156"/>
        <end position="169"/>
    </location>
</feature>
<dbReference type="AlphaFoldDB" id="A0A5R8KEL6"/>
<comment type="caution">
    <text evidence="6">The sequence shown here is derived from an EMBL/GenBank/DDBJ whole genome shotgun (WGS) entry which is preliminary data.</text>
</comment>
<organism evidence="6 7">
    <name type="scientific">Phragmitibacter flavus</name>
    <dbReference type="NCBI Taxonomy" id="2576071"/>
    <lineage>
        <taxon>Bacteria</taxon>
        <taxon>Pseudomonadati</taxon>
        <taxon>Verrucomicrobiota</taxon>
        <taxon>Verrucomicrobiia</taxon>
        <taxon>Verrucomicrobiales</taxon>
        <taxon>Verrucomicrobiaceae</taxon>
        <taxon>Phragmitibacter</taxon>
    </lineage>
</organism>
<keyword evidence="7" id="KW-1185">Reference proteome</keyword>
<dbReference type="SUPFAM" id="SSF48452">
    <property type="entry name" value="TPR-like"/>
    <property type="match status" value="1"/>
</dbReference>
<dbReference type="EMBL" id="VAUV01000007">
    <property type="protein sequence ID" value="TLD70730.1"/>
    <property type="molecule type" value="Genomic_DNA"/>
</dbReference>
<dbReference type="InterPro" id="IPR011990">
    <property type="entry name" value="TPR-like_helical_dom_sf"/>
</dbReference>
<evidence type="ECO:0000259" key="5">
    <source>
        <dbReference type="Pfam" id="PF05420"/>
    </source>
</evidence>